<protein>
    <submittedName>
        <fullName evidence="1">Uncharacterized protein</fullName>
    </submittedName>
</protein>
<accession>A0A371H2G4</accession>
<dbReference type="Proteomes" id="UP000257109">
    <property type="component" value="Unassembled WGS sequence"/>
</dbReference>
<dbReference type="EMBL" id="QJKJ01003788">
    <property type="protein sequence ID" value="RDX96876.1"/>
    <property type="molecule type" value="Genomic_DNA"/>
</dbReference>
<feature type="non-terminal residue" evidence="1">
    <location>
        <position position="1"/>
    </location>
</feature>
<dbReference type="AlphaFoldDB" id="A0A371H2G4"/>
<name>A0A371H2G4_MUCPR</name>
<comment type="caution">
    <text evidence="1">The sequence shown here is derived from an EMBL/GenBank/DDBJ whole genome shotgun (WGS) entry which is preliminary data.</text>
</comment>
<sequence length="137" mass="15877">MSEGIVERDPEQLRKRLVLDLKFQARGNLFRSTVTWFGRWQFTLRRIGVGILYPGIEMHGMEDVIKTISILKCDGMVHHDFDLLQNKENARLRFNCCVRRLAHGELFIYTDVRWIFGPNEIKFNSSCVTTVGCGEVA</sequence>
<evidence type="ECO:0000313" key="1">
    <source>
        <dbReference type="EMBL" id="RDX96876.1"/>
    </source>
</evidence>
<gene>
    <name evidence="1" type="ORF">CR513_20420</name>
</gene>
<organism evidence="1 2">
    <name type="scientific">Mucuna pruriens</name>
    <name type="common">Velvet bean</name>
    <name type="synonym">Dolichos pruriens</name>
    <dbReference type="NCBI Taxonomy" id="157652"/>
    <lineage>
        <taxon>Eukaryota</taxon>
        <taxon>Viridiplantae</taxon>
        <taxon>Streptophyta</taxon>
        <taxon>Embryophyta</taxon>
        <taxon>Tracheophyta</taxon>
        <taxon>Spermatophyta</taxon>
        <taxon>Magnoliopsida</taxon>
        <taxon>eudicotyledons</taxon>
        <taxon>Gunneridae</taxon>
        <taxon>Pentapetalae</taxon>
        <taxon>rosids</taxon>
        <taxon>fabids</taxon>
        <taxon>Fabales</taxon>
        <taxon>Fabaceae</taxon>
        <taxon>Papilionoideae</taxon>
        <taxon>50 kb inversion clade</taxon>
        <taxon>NPAAA clade</taxon>
        <taxon>indigoferoid/millettioid clade</taxon>
        <taxon>Phaseoleae</taxon>
        <taxon>Mucuna</taxon>
    </lineage>
</organism>
<keyword evidence="2" id="KW-1185">Reference proteome</keyword>
<proteinExistence type="predicted"/>
<evidence type="ECO:0000313" key="2">
    <source>
        <dbReference type="Proteomes" id="UP000257109"/>
    </source>
</evidence>
<reference evidence="1" key="1">
    <citation type="submission" date="2018-05" db="EMBL/GenBank/DDBJ databases">
        <title>Draft genome of Mucuna pruriens seed.</title>
        <authorList>
            <person name="Nnadi N.E."/>
            <person name="Vos R."/>
            <person name="Hasami M.H."/>
            <person name="Devisetty U.K."/>
            <person name="Aguiy J.C."/>
        </authorList>
    </citation>
    <scope>NUCLEOTIDE SEQUENCE [LARGE SCALE GENOMIC DNA]</scope>
    <source>
        <strain evidence="1">JCA_2017</strain>
    </source>
</reference>